<dbReference type="SMART" id="SM00312">
    <property type="entry name" value="PX"/>
    <property type="match status" value="1"/>
</dbReference>
<feature type="region of interest" description="Disordered" evidence="1">
    <location>
        <begin position="326"/>
        <end position="347"/>
    </location>
</feature>
<feature type="compositionally biased region" description="Basic residues" evidence="1">
    <location>
        <begin position="334"/>
        <end position="347"/>
    </location>
</feature>
<feature type="domain" description="T-SNARE coiled-coil homology" evidence="2">
    <location>
        <begin position="284"/>
        <end position="346"/>
    </location>
</feature>
<name>S9VVA1_SCHCR</name>
<dbReference type="GeneID" id="25037786"/>
<dbReference type="Gene3D" id="3.30.1520.10">
    <property type="entry name" value="Phox-like domain"/>
    <property type="match status" value="1"/>
</dbReference>
<keyword evidence="5" id="KW-1185">Reference proteome</keyword>
<feature type="compositionally biased region" description="Polar residues" evidence="1">
    <location>
        <begin position="215"/>
        <end position="230"/>
    </location>
</feature>
<dbReference type="InterPro" id="IPR001683">
    <property type="entry name" value="PX_dom"/>
</dbReference>
<dbReference type="SUPFAM" id="SSF58038">
    <property type="entry name" value="SNARE fusion complex"/>
    <property type="match status" value="1"/>
</dbReference>
<dbReference type="Pfam" id="PF00787">
    <property type="entry name" value="PX"/>
    <property type="match status" value="1"/>
</dbReference>
<dbReference type="Gene3D" id="1.20.5.110">
    <property type="match status" value="1"/>
</dbReference>
<dbReference type="RefSeq" id="XP_013025338.1">
    <property type="nucleotide sequence ID" value="XM_013169884.1"/>
</dbReference>
<sequence length="347" mass="39827">MAPIQLKIPKTSQKQDENSRWTVYHIEVSFPNSLRRIVFRRFSDFVSLDEKIRPFDGKDTLPNLPSKSWFQSTVVNEKFRESRRVALQEYVKELSKSPWIEMDQVKKFLDIEDNVKDITKESSLGPVEWIQLFHECKRELHASRVDLLSGKTSSISGQTKSVYTTKRSIDLLATSLNRLEQMNALGSGEVFRRRDMLDQLSSELFSYQKIMKSITHPTSSPKSSAEVTAFSSPSSPFNPISSSSDQQPSLRSTPSSNRVLGKSRSLETPVTKKLDNVGLYQLQNQALTNQDSQAETLLPIIKRQKELSMTINNELIEQNAMLDDLSHDTDQNRKKMRRTKDRLRRLG</sequence>
<feature type="non-terminal residue" evidence="4">
    <location>
        <position position="1"/>
    </location>
</feature>
<dbReference type="OrthoDB" id="428895at2759"/>
<gene>
    <name evidence="4" type="ORF">SPOG_03469</name>
</gene>
<feature type="region of interest" description="Disordered" evidence="1">
    <location>
        <begin position="215"/>
        <end position="267"/>
    </location>
</feature>
<dbReference type="CDD" id="cd15858">
    <property type="entry name" value="SNARE_VAM7"/>
    <property type="match status" value="1"/>
</dbReference>
<dbReference type="SUPFAM" id="SSF64268">
    <property type="entry name" value="PX domain"/>
    <property type="match status" value="1"/>
</dbReference>
<proteinExistence type="predicted"/>
<dbReference type="OMA" id="DSFDTRW"/>
<dbReference type="GO" id="GO:0000329">
    <property type="term" value="C:fungal-type vacuole membrane"/>
    <property type="evidence" value="ECO:0007669"/>
    <property type="project" value="EnsemblFungi"/>
</dbReference>
<evidence type="ECO:0000313" key="4">
    <source>
        <dbReference type="EMBL" id="EPY50000.1"/>
    </source>
</evidence>
<evidence type="ECO:0000259" key="2">
    <source>
        <dbReference type="PROSITE" id="PS50192"/>
    </source>
</evidence>
<evidence type="ECO:0000313" key="5">
    <source>
        <dbReference type="Proteomes" id="UP000015464"/>
    </source>
</evidence>
<dbReference type="GO" id="GO:0035091">
    <property type="term" value="F:phosphatidylinositol binding"/>
    <property type="evidence" value="ECO:0007669"/>
    <property type="project" value="InterPro"/>
</dbReference>
<evidence type="ECO:0000256" key="1">
    <source>
        <dbReference type="SAM" id="MobiDB-lite"/>
    </source>
</evidence>
<protein>
    <submittedName>
        <fullName evidence="4">Vacuolar SNARE Vam7</fullName>
    </submittedName>
</protein>
<evidence type="ECO:0000259" key="3">
    <source>
        <dbReference type="PROSITE" id="PS50195"/>
    </source>
</evidence>
<dbReference type="AlphaFoldDB" id="S9VVA1"/>
<feature type="domain" description="PX" evidence="3">
    <location>
        <begin position="2"/>
        <end position="116"/>
    </location>
</feature>
<accession>S9VVA1</accession>
<reference evidence="4 5" key="1">
    <citation type="journal article" date="2011" name="Science">
        <title>Comparative functional genomics of the fission yeasts.</title>
        <authorList>
            <person name="Rhind N."/>
            <person name="Chen Z."/>
            <person name="Yassour M."/>
            <person name="Thompson D.A."/>
            <person name="Haas B.J."/>
            <person name="Habib N."/>
            <person name="Wapinski I."/>
            <person name="Roy S."/>
            <person name="Lin M.F."/>
            <person name="Heiman D.I."/>
            <person name="Young S.K."/>
            <person name="Furuya K."/>
            <person name="Guo Y."/>
            <person name="Pidoux A."/>
            <person name="Chen H.M."/>
            <person name="Robbertse B."/>
            <person name="Goldberg J.M."/>
            <person name="Aoki K."/>
            <person name="Bayne E.H."/>
            <person name="Berlin A.M."/>
            <person name="Desjardins C.A."/>
            <person name="Dobbs E."/>
            <person name="Dukaj L."/>
            <person name="Fan L."/>
            <person name="FitzGerald M.G."/>
            <person name="French C."/>
            <person name="Gujja S."/>
            <person name="Hansen K."/>
            <person name="Keifenheim D."/>
            <person name="Levin J.Z."/>
            <person name="Mosher R.A."/>
            <person name="Mueller C.A."/>
            <person name="Pfiffner J."/>
            <person name="Priest M."/>
            <person name="Russ C."/>
            <person name="Smialowska A."/>
            <person name="Swoboda P."/>
            <person name="Sykes S.M."/>
            <person name="Vaughn M."/>
            <person name="Vengrova S."/>
            <person name="Yoder R."/>
            <person name="Zeng Q."/>
            <person name="Allshire R."/>
            <person name="Baulcombe D."/>
            <person name="Birren B.W."/>
            <person name="Brown W."/>
            <person name="Ekwall K."/>
            <person name="Kellis M."/>
            <person name="Leatherwood J."/>
            <person name="Levin H."/>
            <person name="Margalit H."/>
            <person name="Martienssen R."/>
            <person name="Nieduszynski C.A."/>
            <person name="Spatafora J.W."/>
            <person name="Friedman N."/>
            <person name="Dalgaard J.Z."/>
            <person name="Baumann P."/>
            <person name="Niki H."/>
            <person name="Regev A."/>
            <person name="Nusbaum C."/>
        </authorList>
    </citation>
    <scope>NUCLEOTIDE SEQUENCE [LARGE SCALE GENOMIC DNA]</scope>
    <source>
        <strain evidence="5">OY26 / ATCC MYA-4695 / CBS 11777 / NBRC 106824 / NRRL Y48691</strain>
    </source>
</reference>
<dbReference type="eggNOG" id="ENOG502RXJQ">
    <property type="taxonomic scope" value="Eukaryota"/>
</dbReference>
<dbReference type="InterPro" id="IPR036871">
    <property type="entry name" value="PX_dom_sf"/>
</dbReference>
<dbReference type="SMART" id="SM00397">
    <property type="entry name" value="t_SNARE"/>
    <property type="match status" value="1"/>
</dbReference>
<dbReference type="GO" id="GO:0006896">
    <property type="term" value="P:Golgi to vacuole transport"/>
    <property type="evidence" value="ECO:0007669"/>
    <property type="project" value="EnsemblFungi"/>
</dbReference>
<organism evidence="4 5">
    <name type="scientific">Schizosaccharomyces cryophilus (strain OY26 / ATCC MYA-4695 / CBS 11777 / NBRC 106824 / NRRL Y48691)</name>
    <name type="common">Fission yeast</name>
    <dbReference type="NCBI Taxonomy" id="653667"/>
    <lineage>
        <taxon>Eukaryota</taxon>
        <taxon>Fungi</taxon>
        <taxon>Dikarya</taxon>
        <taxon>Ascomycota</taxon>
        <taxon>Taphrinomycotina</taxon>
        <taxon>Schizosaccharomycetes</taxon>
        <taxon>Schizosaccharomycetales</taxon>
        <taxon>Schizosaccharomycetaceae</taxon>
        <taxon>Schizosaccharomyces</taxon>
    </lineage>
</organism>
<dbReference type="Proteomes" id="UP000015464">
    <property type="component" value="Unassembled WGS sequence"/>
</dbReference>
<dbReference type="PROSITE" id="PS50195">
    <property type="entry name" value="PX"/>
    <property type="match status" value="1"/>
</dbReference>
<feature type="compositionally biased region" description="Low complexity" evidence="1">
    <location>
        <begin position="231"/>
        <end position="252"/>
    </location>
</feature>
<dbReference type="STRING" id="653667.S9VVA1"/>
<dbReference type="GO" id="GO:0005770">
    <property type="term" value="C:late endosome"/>
    <property type="evidence" value="ECO:0007669"/>
    <property type="project" value="EnsemblFungi"/>
</dbReference>
<dbReference type="HOGENOM" id="CLU_033748_2_0_1"/>
<dbReference type="GO" id="GO:0097576">
    <property type="term" value="P:vacuole fusion"/>
    <property type="evidence" value="ECO:0007669"/>
    <property type="project" value="EnsemblFungi"/>
</dbReference>
<dbReference type="PROSITE" id="PS50192">
    <property type="entry name" value="T_SNARE"/>
    <property type="match status" value="1"/>
</dbReference>
<dbReference type="EMBL" id="KE546994">
    <property type="protein sequence ID" value="EPY50000.1"/>
    <property type="molecule type" value="Genomic_DNA"/>
</dbReference>
<dbReference type="InterPro" id="IPR000727">
    <property type="entry name" value="T_SNARE_dom"/>
</dbReference>